<evidence type="ECO:0000313" key="2">
    <source>
        <dbReference type="EMBL" id="MDX6039358.1"/>
    </source>
</evidence>
<dbReference type="Gene3D" id="2.40.400.10">
    <property type="entry name" value="Acetoacetate decarboxylase-like"/>
    <property type="match status" value="1"/>
</dbReference>
<dbReference type="SUPFAM" id="SSF160104">
    <property type="entry name" value="Acetoacetate decarboxylase-like"/>
    <property type="match status" value="1"/>
</dbReference>
<dbReference type="Proteomes" id="UP001282336">
    <property type="component" value="Unassembled WGS sequence"/>
</dbReference>
<gene>
    <name evidence="2" type="ORF">SIK69_03990</name>
    <name evidence="1" type="ORF">SIL20_00465</name>
</gene>
<dbReference type="RefSeq" id="WP_319626617.1">
    <property type="nucleotide sequence ID" value="NZ_JAWXRB010000001.1"/>
</dbReference>
<organism evidence="1 4">
    <name type="scientific">Scandinavium lactucae</name>
    <dbReference type="NCBI Taxonomy" id="3095028"/>
    <lineage>
        <taxon>Bacteria</taxon>
        <taxon>Pseudomonadati</taxon>
        <taxon>Pseudomonadota</taxon>
        <taxon>Gammaproteobacteria</taxon>
        <taxon>Enterobacterales</taxon>
        <taxon>Enterobacteriaceae</taxon>
        <taxon>Scandinavium</taxon>
    </lineage>
</organism>
<evidence type="ECO:0000313" key="1">
    <source>
        <dbReference type="EMBL" id="MDX6029986.1"/>
    </source>
</evidence>
<dbReference type="NCBIfam" id="NF002614">
    <property type="entry name" value="PRK02265.1"/>
    <property type="match status" value="1"/>
</dbReference>
<dbReference type="EMBL" id="JAWXRD010000002">
    <property type="protein sequence ID" value="MDX6039358.1"/>
    <property type="molecule type" value="Genomic_DNA"/>
</dbReference>
<dbReference type="GO" id="GO:0016829">
    <property type="term" value="F:lyase activity"/>
    <property type="evidence" value="ECO:0007669"/>
    <property type="project" value="InterPro"/>
</dbReference>
<dbReference type="AlphaFoldDB" id="A0AAJ2RWG0"/>
<sequence>MTHPFKMPVLQGNLGYTEAPNHFVDREYFVITYETDPQALSRILPPGMVAPDPIVKYEFMHMPDATGFGRFSESGQVIPVTYEGVSGTYVHAMYLDRHPPIAGGREIWGFPKTLGTPHLEVDGDYLLGTLDYGKVRVATGTMPWKPTRLDCQAVQKSLGEPCFLVKNIPHVDGSPAICQLVQYVMTDIHVKGAWSGPATLELHPHVMARVSELPVKNVLSGSHFIADLTLPYGEVLVDYLKG</sequence>
<accession>A0AAJ2RWG0</accession>
<dbReference type="Proteomes" id="UP001275664">
    <property type="component" value="Unassembled WGS sequence"/>
</dbReference>
<name>A0AAJ2RWG0_9ENTR</name>
<dbReference type="InterPro" id="IPR010451">
    <property type="entry name" value="Acetoacetate_decarboxylase"/>
</dbReference>
<reference evidence="1 3" key="1">
    <citation type="submission" date="2023-11" db="EMBL/GenBank/DDBJ databases">
        <title>Scandinavium wanjuensis sp. nov., isolated from lettuce South Korea.</title>
        <authorList>
            <person name="Park J."/>
            <person name="Park S."/>
            <person name="Oh K.K."/>
            <person name="Cho G.S."/>
            <person name="Franz C.M.A.P."/>
        </authorList>
    </citation>
    <scope>NUCLEOTIDE SEQUENCE</scope>
    <source>
        <strain evidence="1">V105_12</strain>
        <strain evidence="2 3">V105_6</strain>
    </source>
</reference>
<dbReference type="Pfam" id="PF06314">
    <property type="entry name" value="ADC"/>
    <property type="match status" value="1"/>
</dbReference>
<dbReference type="EMBL" id="JAWXRC010000017">
    <property type="protein sequence ID" value="MDX6029986.1"/>
    <property type="molecule type" value="Genomic_DNA"/>
</dbReference>
<proteinExistence type="predicted"/>
<evidence type="ECO:0000313" key="3">
    <source>
        <dbReference type="Proteomes" id="UP001275664"/>
    </source>
</evidence>
<protein>
    <submittedName>
        <fullName evidence="1">Acetoacetate decarboxylase</fullName>
    </submittedName>
</protein>
<comment type="caution">
    <text evidence="1">The sequence shown here is derived from an EMBL/GenBank/DDBJ whole genome shotgun (WGS) entry which is preliminary data.</text>
</comment>
<keyword evidence="3" id="KW-1185">Reference proteome</keyword>
<evidence type="ECO:0000313" key="4">
    <source>
        <dbReference type="Proteomes" id="UP001282336"/>
    </source>
</evidence>
<dbReference type="InterPro" id="IPR023375">
    <property type="entry name" value="ADC_dom_sf"/>
</dbReference>